<dbReference type="AlphaFoldDB" id="B9E7I9"/>
<dbReference type="STRING" id="458233.MCCL_1450"/>
<proteinExistence type="predicted"/>
<dbReference type="KEGG" id="mcl:MCCL_1450"/>
<dbReference type="InterPro" id="IPR012651">
    <property type="entry name" value="Thia_Transptr_ThiT"/>
</dbReference>
<evidence type="ECO:0008006" key="4">
    <source>
        <dbReference type="Google" id="ProtNLM"/>
    </source>
</evidence>
<name>B9E7I9_MACCJ</name>
<evidence type="ECO:0000313" key="2">
    <source>
        <dbReference type="EMBL" id="BAH18157.1"/>
    </source>
</evidence>
<dbReference type="eggNOG" id="COG3859">
    <property type="taxonomic scope" value="Bacteria"/>
</dbReference>
<feature type="transmembrane region" description="Helical" evidence="1">
    <location>
        <begin position="25"/>
        <end position="43"/>
    </location>
</feature>
<dbReference type="GO" id="GO:0015234">
    <property type="term" value="F:thiamine transmembrane transporter activity"/>
    <property type="evidence" value="ECO:0007669"/>
    <property type="project" value="InterPro"/>
</dbReference>
<dbReference type="GO" id="GO:0005886">
    <property type="term" value="C:plasma membrane"/>
    <property type="evidence" value="ECO:0007669"/>
    <property type="project" value="InterPro"/>
</dbReference>
<reference evidence="2 3" key="1">
    <citation type="journal article" date="2009" name="J. Bacteriol.">
        <title>Complete genome sequence of Macrococcus caseolyticus strain JCSCS5402, reflecting the ancestral genome of the human-pathogenic staphylococci.</title>
        <authorList>
            <person name="Baba T."/>
            <person name="Kuwahara-Arai K."/>
            <person name="Uchiyama I."/>
            <person name="Takeuchi F."/>
            <person name="Ito T."/>
            <person name="Hiramatsu K."/>
        </authorList>
    </citation>
    <scope>NUCLEOTIDE SEQUENCE [LARGE SCALE GENOMIC DNA]</scope>
    <source>
        <strain evidence="2 3">JCSC5402</strain>
    </source>
</reference>
<feature type="transmembrane region" description="Helical" evidence="1">
    <location>
        <begin position="49"/>
        <end position="68"/>
    </location>
</feature>
<dbReference type="EMBL" id="AP009484">
    <property type="protein sequence ID" value="BAH18157.1"/>
    <property type="molecule type" value="Genomic_DNA"/>
</dbReference>
<dbReference type="HOGENOM" id="CLU_090959_2_0_9"/>
<accession>B9E7I9</accession>
<dbReference type="Pfam" id="PF09515">
    <property type="entry name" value="Thia_YuaJ"/>
    <property type="match status" value="1"/>
</dbReference>
<evidence type="ECO:0000313" key="3">
    <source>
        <dbReference type="Proteomes" id="UP000001383"/>
    </source>
</evidence>
<keyword evidence="1" id="KW-1133">Transmembrane helix</keyword>
<gene>
    <name evidence="2" type="ordered locus">MCCL_1450</name>
</gene>
<feature type="transmembrane region" description="Helical" evidence="1">
    <location>
        <begin position="171"/>
        <end position="195"/>
    </location>
</feature>
<feature type="transmembrane region" description="Helical" evidence="1">
    <location>
        <begin position="80"/>
        <end position="97"/>
    </location>
</feature>
<protein>
    <recommendedName>
        <fullName evidence="4">Energy-coupled thiamine transporter ThiT</fullName>
    </recommendedName>
</protein>
<dbReference type="NCBIfam" id="TIGR02357">
    <property type="entry name" value="ECF_ThiT_YuaJ"/>
    <property type="match status" value="1"/>
</dbReference>
<keyword evidence="1" id="KW-0472">Membrane</keyword>
<keyword evidence="1" id="KW-0812">Transmembrane</keyword>
<dbReference type="Proteomes" id="UP000001383">
    <property type="component" value="Chromosome"/>
</dbReference>
<organism evidence="2 3">
    <name type="scientific">Macrococcus caseolyticus (strain JCSC5402)</name>
    <name type="common">Macrococcoides caseolyticum</name>
    <dbReference type="NCBI Taxonomy" id="458233"/>
    <lineage>
        <taxon>Bacteria</taxon>
        <taxon>Bacillati</taxon>
        <taxon>Bacillota</taxon>
        <taxon>Bacilli</taxon>
        <taxon>Bacillales</taxon>
        <taxon>Staphylococcaceae</taxon>
        <taxon>Macrococcoides</taxon>
    </lineage>
</organism>
<feature type="transmembrane region" description="Helical" evidence="1">
    <location>
        <begin position="128"/>
        <end position="151"/>
    </location>
</feature>
<feature type="transmembrane region" description="Helical" evidence="1">
    <location>
        <begin position="103"/>
        <end position="121"/>
    </location>
</feature>
<dbReference type="Gene3D" id="1.10.1760.20">
    <property type="match status" value="1"/>
</dbReference>
<evidence type="ECO:0000256" key="1">
    <source>
        <dbReference type="SAM" id="Phobius"/>
    </source>
</evidence>
<sequence length="203" mass="22426">MLAQECGFWFISNERRLVMNRERTVILLEIAMMAAFAMVLDFIDSQIKGIFFGLSLSFSMVPVLLLSFRRGVKAGMTAGFLWGLLQIAVGDAAGSIVHPLQGFLDYAFAFTLIGLAGLAGQPVNQVKIVIFTALAVFARYFIHFLSGWVYFGAYAPKGQPAWLYSLVYNGQVALINGVTCIIILVILFTVAPRLFSVANYNKY</sequence>